<name>A0A7M4DL71_9MICO</name>
<gene>
    <name evidence="1" type="ORF">HALOF300_02887</name>
</gene>
<accession>A0A7M4DL71</accession>
<dbReference type="AlphaFoldDB" id="A0A7M4DL71"/>
<dbReference type="InterPro" id="IPR012341">
    <property type="entry name" value="6hp_glycosidase-like_sf"/>
</dbReference>
<reference evidence="1 2" key="1">
    <citation type="submission" date="2019-11" db="EMBL/GenBank/DDBJ databases">
        <authorList>
            <person name="Criscuolo A."/>
        </authorList>
    </citation>
    <scope>NUCLEOTIDE SEQUENCE [LARGE SCALE GENOMIC DNA]</scope>
    <source>
        <strain evidence="1">CIP111667</strain>
    </source>
</reference>
<dbReference type="GO" id="GO:0005975">
    <property type="term" value="P:carbohydrate metabolic process"/>
    <property type="evidence" value="ECO:0007669"/>
    <property type="project" value="InterPro"/>
</dbReference>
<sequence>MTHHLVPTCADLASDVVVDAFDDMVNPPGLTNHWAVAQVDHDVVAVRSLNVPPVSQGDSISGQLYLGGRLARSFGAAVSVRWRPDRVERATTIDGWEITTVTVCPPGEPGVSVSIEVTETTGADRDLRLGLWLASTVTKQAGPWRSAEPPQAPNTITRAGARVIGTDGSATAVQELVRPDGARLLEGPAHVVEAVLEVAAGATVAFGFVHAVAAEPAEAALVADRLVAGLPDAARASEVEWDRQIAAMFDPDDDEFGGALPVLETDDEALRRLYWWGAVGVLWFKRDNPASVLGRTYDTLMPRYWQTTTFIWDYSLSSQVHALLDPGVMRRQIAHWVGLDIDKHFGTEWLTGGPVGYWYSVNHYAMTRLVRDYVAFTGDRDFLEESLTTADGVTQRLADDVRAWSRAWHRIRSTSGLADYGEIDNLLECVSSYVHEVASLNAANVWCLRTAAGLADLEGAPGEAATLRAEADELVALVKDLYIPGAGFYHARQPDGSLTPTRHCYDFATVGTTIAADLPASTRDEMVRFFTQELRTPSWMRALSPYDADAGYSLRADHQWNGAYPAWPPDAARSAIALGHPEVVLEWLPGLARSANQGPPGQAHFVEEAAEPVNGGARKTPPQFPYLIDWSCSSAGSWVELVISGIFGVHVDWDGTVTANGCVDGLDPGAALRGLRVGGISYDVVDGQVRRS</sequence>
<evidence type="ECO:0008006" key="3">
    <source>
        <dbReference type="Google" id="ProtNLM"/>
    </source>
</evidence>
<dbReference type="Proteomes" id="UP000419743">
    <property type="component" value="Unassembled WGS sequence"/>
</dbReference>
<dbReference type="InterPro" id="IPR008928">
    <property type="entry name" value="6-hairpin_glycosidase_sf"/>
</dbReference>
<dbReference type="Gene3D" id="1.50.10.10">
    <property type="match status" value="1"/>
</dbReference>
<dbReference type="EMBL" id="CACRYJ010000042">
    <property type="protein sequence ID" value="VZO37967.1"/>
    <property type="molecule type" value="Genomic_DNA"/>
</dbReference>
<protein>
    <recommendedName>
        <fullName evidence="3">Alpha-L-rhamnosidase six-hairpin glycosidase domain-containing protein</fullName>
    </recommendedName>
</protein>
<evidence type="ECO:0000313" key="2">
    <source>
        <dbReference type="Proteomes" id="UP000419743"/>
    </source>
</evidence>
<dbReference type="SUPFAM" id="SSF48208">
    <property type="entry name" value="Six-hairpin glycosidases"/>
    <property type="match status" value="1"/>
</dbReference>
<evidence type="ECO:0000313" key="1">
    <source>
        <dbReference type="EMBL" id="VZO37967.1"/>
    </source>
</evidence>
<dbReference type="RefSeq" id="WP_156741608.1">
    <property type="nucleotide sequence ID" value="NZ_CACRYJ010000042.1"/>
</dbReference>
<comment type="caution">
    <text evidence="1">The sequence shown here is derived from an EMBL/GenBank/DDBJ whole genome shotgun (WGS) entry which is preliminary data.</text>
</comment>
<keyword evidence="2" id="KW-1185">Reference proteome</keyword>
<proteinExistence type="predicted"/>
<organism evidence="1 2">
    <name type="scientific">Occultella aeris</name>
    <dbReference type="NCBI Taxonomy" id="2761496"/>
    <lineage>
        <taxon>Bacteria</taxon>
        <taxon>Bacillati</taxon>
        <taxon>Actinomycetota</taxon>
        <taxon>Actinomycetes</taxon>
        <taxon>Micrococcales</taxon>
        <taxon>Ruaniaceae</taxon>
        <taxon>Occultella</taxon>
    </lineage>
</organism>